<evidence type="ECO:0000313" key="2">
    <source>
        <dbReference type="Proteomes" id="UP001597540"/>
    </source>
</evidence>
<organism evidence="1 2">
    <name type="scientific">Paenibacillus shunpengii</name>
    <dbReference type="NCBI Taxonomy" id="2054424"/>
    <lineage>
        <taxon>Bacteria</taxon>
        <taxon>Bacillati</taxon>
        <taxon>Bacillota</taxon>
        <taxon>Bacilli</taxon>
        <taxon>Bacillales</taxon>
        <taxon>Paenibacillaceae</taxon>
        <taxon>Paenibacillus</taxon>
    </lineage>
</organism>
<name>A0ABW5SRP5_9BACL</name>
<evidence type="ECO:0000313" key="1">
    <source>
        <dbReference type="EMBL" id="MFD2701948.1"/>
    </source>
</evidence>
<dbReference type="Proteomes" id="UP001597540">
    <property type="component" value="Unassembled WGS sequence"/>
</dbReference>
<proteinExistence type="predicted"/>
<sequence length="119" mass="14260">MMEAEQLLKKIEDSHYWDARLKRLSTNFFGDELVLVYEDDDREVVLKFSNCYQINYNHALNYDKEKPVRELNSNQLPYFLQDIELKDCIYNGIKYFKCKISMPPLDLEILSKDLIVLKE</sequence>
<comment type="caution">
    <text evidence="1">The sequence shown here is derived from an EMBL/GenBank/DDBJ whole genome shotgun (WGS) entry which is preliminary data.</text>
</comment>
<reference evidence="2" key="1">
    <citation type="journal article" date="2019" name="Int. J. Syst. Evol. Microbiol.">
        <title>The Global Catalogue of Microorganisms (GCM) 10K type strain sequencing project: providing services to taxonomists for standard genome sequencing and annotation.</title>
        <authorList>
            <consortium name="The Broad Institute Genomics Platform"/>
            <consortium name="The Broad Institute Genome Sequencing Center for Infectious Disease"/>
            <person name="Wu L."/>
            <person name="Ma J."/>
        </authorList>
    </citation>
    <scope>NUCLEOTIDE SEQUENCE [LARGE SCALE GENOMIC DNA]</scope>
    <source>
        <strain evidence="2">KCTC 33849</strain>
    </source>
</reference>
<gene>
    <name evidence="1" type="ORF">ACFSVM_15900</name>
</gene>
<dbReference type="RefSeq" id="WP_379263318.1">
    <property type="nucleotide sequence ID" value="NZ_JBHUMJ010000003.1"/>
</dbReference>
<dbReference type="EMBL" id="JBHUMJ010000003">
    <property type="protein sequence ID" value="MFD2701948.1"/>
    <property type="molecule type" value="Genomic_DNA"/>
</dbReference>
<keyword evidence="2" id="KW-1185">Reference proteome</keyword>
<accession>A0ABW5SRP5</accession>
<protein>
    <submittedName>
        <fullName evidence="1">Uncharacterized protein</fullName>
    </submittedName>
</protein>